<feature type="region of interest" description="Small ATPAse domain (RuvB-S)" evidence="9">
    <location>
        <begin position="185"/>
        <end position="255"/>
    </location>
</feature>
<dbReference type="InterPro" id="IPR003593">
    <property type="entry name" value="AAA+_ATPase"/>
</dbReference>
<evidence type="ECO:0000256" key="8">
    <source>
        <dbReference type="ARBA" id="ARBA00023204"/>
    </source>
</evidence>
<dbReference type="GO" id="GO:0000400">
    <property type="term" value="F:four-way junction DNA binding"/>
    <property type="evidence" value="ECO:0007669"/>
    <property type="project" value="UniProtKB-UniRule"/>
</dbReference>
<keyword evidence="11" id="KW-0347">Helicase</keyword>
<keyword evidence="1 9" id="KW-0963">Cytoplasm</keyword>
<comment type="catalytic activity">
    <reaction evidence="9">
        <text>ATP + H2O = ADP + phosphate + H(+)</text>
        <dbReference type="Rhea" id="RHEA:13065"/>
        <dbReference type="ChEBI" id="CHEBI:15377"/>
        <dbReference type="ChEBI" id="CHEBI:15378"/>
        <dbReference type="ChEBI" id="CHEBI:30616"/>
        <dbReference type="ChEBI" id="CHEBI:43474"/>
        <dbReference type="ChEBI" id="CHEBI:456216"/>
    </reaction>
</comment>
<feature type="binding site" evidence="9">
    <location>
        <position position="184"/>
    </location>
    <ligand>
        <name>ATP</name>
        <dbReference type="ChEBI" id="CHEBI:30616"/>
    </ligand>
</feature>
<proteinExistence type="inferred from homology"/>
<dbReference type="InterPro" id="IPR008823">
    <property type="entry name" value="RuvB_wg_C"/>
</dbReference>
<evidence type="ECO:0000256" key="5">
    <source>
        <dbReference type="ARBA" id="ARBA00022840"/>
    </source>
</evidence>
<keyword evidence="5 9" id="KW-0067">ATP-binding</keyword>
<dbReference type="Gene3D" id="3.40.50.300">
    <property type="entry name" value="P-loop containing nucleotide triphosphate hydrolases"/>
    <property type="match status" value="1"/>
</dbReference>
<keyword evidence="2 9" id="KW-0547">Nucleotide-binding</keyword>
<feature type="binding site" evidence="9">
    <location>
        <position position="221"/>
    </location>
    <ligand>
        <name>ATP</name>
        <dbReference type="ChEBI" id="CHEBI:30616"/>
    </ligand>
</feature>
<dbReference type="OrthoDB" id="9804478at2"/>
<comment type="caution">
    <text evidence="11">The sequence shown here is derived from an EMBL/GenBank/DDBJ whole genome shotgun (WGS) entry which is preliminary data.</text>
</comment>
<dbReference type="InterPro" id="IPR008824">
    <property type="entry name" value="RuvB-like_N"/>
</dbReference>
<dbReference type="GO" id="GO:0016887">
    <property type="term" value="F:ATP hydrolysis activity"/>
    <property type="evidence" value="ECO:0007669"/>
    <property type="project" value="RHEA"/>
</dbReference>
<comment type="subunit">
    <text evidence="9">Homohexamer. Forms an RuvA(8)-RuvB(12)-Holliday junction (HJ) complex. HJ DNA is sandwiched between 2 RuvA tetramers; dsDNA enters through RuvA and exits via RuvB. An RuvB hexamer assembles on each DNA strand where it exits the tetramer. Each RuvB hexamer is contacted by two RuvA subunits (via domain III) on 2 adjacent RuvB subunits; this complex drives branch migration. In the full resolvosome a probable DNA-RuvA(4)-RuvB(12)-RuvC(2) complex forms which resolves the HJ.</text>
</comment>
<dbReference type="InParanoid" id="A0A5R8Q911"/>
<dbReference type="Gene3D" id="1.10.8.60">
    <property type="match status" value="1"/>
</dbReference>
<dbReference type="InterPro" id="IPR041445">
    <property type="entry name" value="AAA_lid_4"/>
</dbReference>
<dbReference type="SUPFAM" id="SSF46785">
    <property type="entry name" value="Winged helix' DNA-binding domain"/>
    <property type="match status" value="1"/>
</dbReference>
<evidence type="ECO:0000256" key="4">
    <source>
        <dbReference type="ARBA" id="ARBA00022801"/>
    </source>
</evidence>
<keyword evidence="4 9" id="KW-0378">Hydrolase</keyword>
<dbReference type="Proteomes" id="UP000306912">
    <property type="component" value="Unassembled WGS sequence"/>
</dbReference>
<protein>
    <recommendedName>
        <fullName evidence="9">Holliday junction branch migration complex subunit RuvB</fullName>
        <ecNumber evidence="9">3.6.4.-</ecNumber>
    </recommendedName>
</protein>
<keyword evidence="8 9" id="KW-0234">DNA repair</keyword>
<dbReference type="NCBIfam" id="NF000868">
    <property type="entry name" value="PRK00080.1"/>
    <property type="match status" value="1"/>
</dbReference>
<feature type="binding site" evidence="9">
    <location>
        <position position="68"/>
    </location>
    <ligand>
        <name>ATP</name>
        <dbReference type="ChEBI" id="CHEBI:30616"/>
    </ligand>
</feature>
<feature type="binding site" evidence="9">
    <location>
        <position position="69"/>
    </location>
    <ligand>
        <name>ATP</name>
        <dbReference type="ChEBI" id="CHEBI:30616"/>
    </ligand>
</feature>
<dbReference type="NCBIfam" id="TIGR00635">
    <property type="entry name" value="ruvB"/>
    <property type="match status" value="1"/>
</dbReference>
<dbReference type="InterPro" id="IPR036388">
    <property type="entry name" value="WH-like_DNA-bd_sf"/>
</dbReference>
<evidence type="ECO:0000256" key="2">
    <source>
        <dbReference type="ARBA" id="ARBA00022741"/>
    </source>
</evidence>
<evidence type="ECO:0000313" key="11">
    <source>
        <dbReference type="EMBL" id="TLG71789.1"/>
    </source>
</evidence>
<dbReference type="PANTHER" id="PTHR42848:SF1">
    <property type="entry name" value="HOLLIDAY JUNCTION BRANCH MIGRATION COMPLEX SUBUNIT RUVB"/>
    <property type="match status" value="1"/>
</dbReference>
<dbReference type="GO" id="GO:0005737">
    <property type="term" value="C:cytoplasm"/>
    <property type="evidence" value="ECO:0007669"/>
    <property type="project" value="UniProtKB-SubCell"/>
</dbReference>
<dbReference type="GO" id="GO:0005524">
    <property type="term" value="F:ATP binding"/>
    <property type="evidence" value="ECO:0007669"/>
    <property type="project" value="UniProtKB-UniRule"/>
</dbReference>
<sequence length="337" mass="37818">MDHEHDRIVDQDFLEEDSFELSLRPTRLSEYIGQDKVKENMAVYIAAARGRSESLDHILLYGPPGLGKTTLANIIANEMEVGIKYASGPALERGADLAAILSSLNPGDVFFIDEIHRLPRTIEEILYSAMEDYCLDIVVGKEASARSVRIDLPPFTLVGATTRAGDLSAPLRDRFGVVSRLEYYTTEHLQMIVERTAEIYDTPILTSAAFELARRSRGTPRVANRLFRRVRDFAQVLGEGLITEAVADDALERLEIDDSGLDYVDHKILRGIAERFNGGPVGLESLAASIGEESQTLEDVYEPYLLQEGFLKRTQRGRMLTEKAYRHLNIEIEDKKE</sequence>
<dbReference type="InterPro" id="IPR004605">
    <property type="entry name" value="DNA_helicase_Holl-junc_RuvB"/>
</dbReference>
<gene>
    <name evidence="9 11" type="primary">ruvB</name>
    <name evidence="11" type="ORF">FEZ08_10295</name>
</gene>
<dbReference type="SMART" id="SM00382">
    <property type="entry name" value="AAA"/>
    <property type="match status" value="1"/>
</dbReference>
<feature type="region of interest" description="Head domain (RuvB-H)" evidence="9">
    <location>
        <begin position="258"/>
        <end position="337"/>
    </location>
</feature>
<feature type="binding site" evidence="9">
    <location>
        <begin position="131"/>
        <end position="133"/>
    </location>
    <ligand>
        <name>ATP</name>
        <dbReference type="ChEBI" id="CHEBI:30616"/>
    </ligand>
</feature>
<feature type="binding site" evidence="9">
    <location>
        <position position="70"/>
    </location>
    <ligand>
        <name>ATP</name>
        <dbReference type="ChEBI" id="CHEBI:30616"/>
    </ligand>
</feature>
<keyword evidence="6 9" id="KW-0238">DNA-binding</keyword>
<dbReference type="HAMAP" id="MF_00016">
    <property type="entry name" value="DNA_HJ_migration_RuvB"/>
    <property type="match status" value="1"/>
</dbReference>
<dbReference type="SUPFAM" id="SSF52540">
    <property type="entry name" value="P-loop containing nucleoside triphosphate hydrolases"/>
    <property type="match status" value="1"/>
</dbReference>
<accession>A0A5R8Q911</accession>
<dbReference type="RefSeq" id="WP_138192066.1">
    <property type="nucleotide sequence ID" value="NZ_VBWP01000010.1"/>
</dbReference>
<name>A0A5R8Q911_9FIRM</name>
<feature type="binding site" evidence="9">
    <location>
        <position position="65"/>
    </location>
    <ligand>
        <name>ATP</name>
        <dbReference type="ChEBI" id="CHEBI:30616"/>
    </ligand>
</feature>
<dbReference type="EC" id="3.6.4.-" evidence="9"/>
<dbReference type="FunCoup" id="A0A5R8Q911">
    <property type="interactions" value="306"/>
</dbReference>
<organism evidence="11 12">
    <name type="scientific">Culicoidibacter larvae</name>
    <dbReference type="NCBI Taxonomy" id="2579976"/>
    <lineage>
        <taxon>Bacteria</taxon>
        <taxon>Bacillati</taxon>
        <taxon>Bacillota</taxon>
        <taxon>Culicoidibacteria</taxon>
        <taxon>Culicoidibacterales</taxon>
        <taxon>Culicoidibacteraceae</taxon>
        <taxon>Culicoidibacter</taxon>
    </lineage>
</organism>
<comment type="function">
    <text evidence="9">The RuvA-RuvB-RuvC complex processes Holliday junction (HJ) DNA during genetic recombination and DNA repair, while the RuvA-RuvB complex plays an important role in the rescue of blocked DNA replication forks via replication fork reversal (RFR). RuvA specifically binds to HJ cruciform DNA, conferring on it an open structure. The RuvB hexamer acts as an ATP-dependent pump, pulling dsDNA into and through the RuvAB complex. RuvB forms 2 homohexamers on either side of HJ DNA bound by 1 or 2 RuvA tetramers; 4 subunits per hexamer contact DNA at a time. Coordinated motions by a converter formed by DNA-disengaged RuvB subunits stimulates ATP hydrolysis and nucleotide exchange. Immobilization of the converter enables RuvB to convert the ATP-contained energy into a lever motion, pulling 2 nucleotides of DNA out of the RuvA tetramer per ATP hydrolyzed, thus driving DNA branch migration. The RuvB motors rotate together with the DNA substrate, which together with the progressing nucleotide cycle form the mechanistic basis for DNA recombination by continuous HJ branch migration. Branch migration allows RuvC to scan DNA until it finds its consensus sequence, where it cleaves and resolves cruciform DNA.</text>
</comment>
<comment type="domain">
    <text evidence="9">Has 3 domains, the large (RuvB-L) and small ATPase (RuvB-S) domains and the C-terminal head (RuvB-H) domain. The head domain binds DNA, while the ATPase domains jointly bind ATP, ADP or are empty depending on the state of the subunit in the translocation cycle. During a single DNA translocation step the structure of each domain remains the same, but their relative positions change.</text>
</comment>
<dbReference type="GO" id="GO:0048476">
    <property type="term" value="C:Holliday junction resolvase complex"/>
    <property type="evidence" value="ECO:0007669"/>
    <property type="project" value="UniProtKB-UniRule"/>
</dbReference>
<keyword evidence="12" id="KW-1185">Reference proteome</keyword>
<evidence type="ECO:0000256" key="9">
    <source>
        <dbReference type="HAMAP-Rule" id="MF_00016"/>
    </source>
</evidence>
<keyword evidence="7 9" id="KW-0233">DNA recombination</keyword>
<dbReference type="PANTHER" id="PTHR42848">
    <property type="match status" value="1"/>
</dbReference>
<evidence type="ECO:0000256" key="3">
    <source>
        <dbReference type="ARBA" id="ARBA00022763"/>
    </source>
</evidence>
<comment type="caution">
    <text evidence="9">Lacks conserved residue(s) required for the propagation of feature annotation.</text>
</comment>
<reference evidence="11 12" key="1">
    <citation type="submission" date="2019-05" db="EMBL/GenBank/DDBJ databases">
        <title>Culicoidintestinum kansasii gen. nov., sp. nov. from the gastrointestinal tract of the biting midge, Culicoides sonorensis.</title>
        <authorList>
            <person name="Neupane S."/>
            <person name="Ghosh A."/>
            <person name="Gunther S."/>
            <person name="Martin K."/>
            <person name="Zurek L."/>
        </authorList>
    </citation>
    <scope>NUCLEOTIDE SEQUENCE [LARGE SCALE GENOMIC DNA]</scope>
    <source>
        <strain evidence="11 12">CS-1</strain>
    </source>
</reference>
<comment type="subcellular location">
    <subcellularLocation>
        <location evidence="9">Cytoplasm</location>
    </subcellularLocation>
</comment>
<dbReference type="Pfam" id="PF05491">
    <property type="entry name" value="WHD_RuvB"/>
    <property type="match status" value="1"/>
</dbReference>
<dbReference type="GO" id="GO:0009378">
    <property type="term" value="F:four-way junction helicase activity"/>
    <property type="evidence" value="ECO:0007669"/>
    <property type="project" value="InterPro"/>
</dbReference>
<dbReference type="AlphaFoldDB" id="A0A5R8Q911"/>
<feature type="binding site" evidence="9">
    <location>
        <position position="313"/>
    </location>
    <ligand>
        <name>DNA</name>
        <dbReference type="ChEBI" id="CHEBI:16991"/>
    </ligand>
</feature>
<dbReference type="GO" id="GO:0006281">
    <property type="term" value="P:DNA repair"/>
    <property type="evidence" value="ECO:0007669"/>
    <property type="project" value="UniProtKB-UniRule"/>
</dbReference>
<dbReference type="Gene3D" id="1.10.10.10">
    <property type="entry name" value="Winged helix-like DNA-binding domain superfamily/Winged helix DNA-binding domain"/>
    <property type="match status" value="1"/>
</dbReference>
<dbReference type="Pfam" id="PF17864">
    <property type="entry name" value="AAA_lid_4"/>
    <property type="match status" value="1"/>
</dbReference>
<evidence type="ECO:0000313" key="12">
    <source>
        <dbReference type="Proteomes" id="UP000306912"/>
    </source>
</evidence>
<evidence type="ECO:0000256" key="6">
    <source>
        <dbReference type="ARBA" id="ARBA00023125"/>
    </source>
</evidence>
<keyword evidence="3 9" id="KW-0227">DNA damage</keyword>
<dbReference type="Pfam" id="PF05496">
    <property type="entry name" value="RuvB_N"/>
    <property type="match status" value="1"/>
</dbReference>
<feature type="domain" description="AAA+ ATPase" evidence="10">
    <location>
        <begin position="54"/>
        <end position="185"/>
    </location>
</feature>
<feature type="binding site" evidence="9">
    <location>
        <position position="23"/>
    </location>
    <ligand>
        <name>ATP</name>
        <dbReference type="ChEBI" id="CHEBI:30616"/>
    </ligand>
</feature>
<dbReference type="EMBL" id="VBWP01000010">
    <property type="protein sequence ID" value="TLG71789.1"/>
    <property type="molecule type" value="Genomic_DNA"/>
</dbReference>
<dbReference type="InterPro" id="IPR036390">
    <property type="entry name" value="WH_DNA-bd_sf"/>
</dbReference>
<feature type="binding site" evidence="9">
    <location>
        <position position="24"/>
    </location>
    <ligand>
        <name>ATP</name>
        <dbReference type="ChEBI" id="CHEBI:30616"/>
    </ligand>
</feature>
<evidence type="ECO:0000256" key="7">
    <source>
        <dbReference type="ARBA" id="ARBA00023172"/>
    </source>
</evidence>
<feature type="binding site" evidence="9">
    <location>
        <position position="318"/>
    </location>
    <ligand>
        <name>DNA</name>
        <dbReference type="ChEBI" id="CHEBI:16991"/>
    </ligand>
</feature>
<feature type="binding site" evidence="9">
    <location>
        <position position="69"/>
    </location>
    <ligand>
        <name>Mg(2+)</name>
        <dbReference type="ChEBI" id="CHEBI:18420"/>
    </ligand>
</feature>
<comment type="similarity">
    <text evidence="9">Belongs to the RuvB family.</text>
</comment>
<feature type="binding site" evidence="9">
    <location>
        <position position="174"/>
    </location>
    <ligand>
        <name>ATP</name>
        <dbReference type="ChEBI" id="CHEBI:30616"/>
    </ligand>
</feature>
<dbReference type="GO" id="GO:0006310">
    <property type="term" value="P:DNA recombination"/>
    <property type="evidence" value="ECO:0007669"/>
    <property type="project" value="UniProtKB-UniRule"/>
</dbReference>
<evidence type="ECO:0000256" key="1">
    <source>
        <dbReference type="ARBA" id="ARBA00022490"/>
    </source>
</evidence>
<dbReference type="InterPro" id="IPR027417">
    <property type="entry name" value="P-loop_NTPase"/>
</dbReference>
<evidence type="ECO:0000259" key="10">
    <source>
        <dbReference type="SMART" id="SM00382"/>
    </source>
</evidence>
<dbReference type="CDD" id="cd00009">
    <property type="entry name" value="AAA"/>
    <property type="match status" value="1"/>
</dbReference>